<dbReference type="Pfam" id="PF07653">
    <property type="entry name" value="SH3_2"/>
    <property type="match status" value="1"/>
</dbReference>
<keyword evidence="4" id="KW-1133">Transmembrane helix</keyword>
<evidence type="ECO:0000259" key="5">
    <source>
        <dbReference type="PROSITE" id="PS50002"/>
    </source>
</evidence>
<dbReference type="EMBL" id="BPWL01000007">
    <property type="protein sequence ID" value="GJJ12356.1"/>
    <property type="molecule type" value="Genomic_DNA"/>
</dbReference>
<dbReference type="PROSITE" id="PS50002">
    <property type="entry name" value="SH3"/>
    <property type="match status" value="1"/>
</dbReference>
<keyword evidence="4" id="KW-0472">Membrane</keyword>
<keyword evidence="7" id="KW-1185">Reference proteome</keyword>
<feature type="domain" description="SH3" evidence="5">
    <location>
        <begin position="270"/>
        <end position="330"/>
    </location>
</feature>
<dbReference type="AlphaFoldDB" id="A0AAV5AHB3"/>
<evidence type="ECO:0000256" key="2">
    <source>
        <dbReference type="PROSITE-ProRule" id="PRU00192"/>
    </source>
</evidence>
<feature type="region of interest" description="Disordered" evidence="3">
    <location>
        <begin position="65"/>
        <end position="122"/>
    </location>
</feature>
<gene>
    <name evidence="6" type="ORF">Clacol_006597</name>
</gene>
<dbReference type="SUPFAM" id="SSF50044">
    <property type="entry name" value="SH3-domain"/>
    <property type="match status" value="1"/>
</dbReference>
<feature type="compositionally biased region" description="Low complexity" evidence="3">
    <location>
        <begin position="68"/>
        <end position="100"/>
    </location>
</feature>
<sequence>MSLYNREVLGRRHAGIFNRARHPIVHEETTSSSTQVQIGTQAPGIVMHSPANTAAVPLPLIPTPPVHTPVSSPTISESSESESIPSPSSVVALPSSIPSLSPSPSPSPSSLTSDKVAASPSFSPAPVQTAVLSSNDAISDTTSSPSSKGGLSSGAVGAMVTIVVLFLAALTAFIVRKLYIRHRAFKRNTWGAGLVPALQTKRNTIYGGDEKESYPSMQQREKSVPALPPTTTSFANNLNTLTPPPPLYNSVSLTPSSPVKNIVSPIRATPKPDLAVVVRTFVPSLPDELNITTGEHVHILMAYDDGWALCSNIRNEQGVVPLQCLQRGGMATALQLQPQSEFGYGSDQATKRLSSLVSNTNGTY</sequence>
<keyword evidence="1 2" id="KW-0728">SH3 domain</keyword>
<evidence type="ECO:0000313" key="7">
    <source>
        <dbReference type="Proteomes" id="UP001050691"/>
    </source>
</evidence>
<dbReference type="Proteomes" id="UP001050691">
    <property type="component" value="Unassembled WGS sequence"/>
</dbReference>
<dbReference type="InterPro" id="IPR036028">
    <property type="entry name" value="SH3-like_dom_sf"/>
</dbReference>
<accession>A0AAV5AHB3</accession>
<dbReference type="SMART" id="SM00326">
    <property type="entry name" value="SH3"/>
    <property type="match status" value="1"/>
</dbReference>
<protein>
    <recommendedName>
        <fullName evidence="5">SH3 domain-containing protein</fullName>
    </recommendedName>
</protein>
<evidence type="ECO:0000256" key="3">
    <source>
        <dbReference type="SAM" id="MobiDB-lite"/>
    </source>
</evidence>
<feature type="transmembrane region" description="Helical" evidence="4">
    <location>
        <begin position="154"/>
        <end position="175"/>
    </location>
</feature>
<reference evidence="6" key="1">
    <citation type="submission" date="2021-10" db="EMBL/GenBank/DDBJ databases">
        <title>De novo Genome Assembly of Clathrus columnatus (Basidiomycota, Fungi) Using Illumina and Nanopore Sequence Data.</title>
        <authorList>
            <person name="Ogiso-Tanaka E."/>
            <person name="Itagaki H."/>
            <person name="Hosoya T."/>
            <person name="Hosaka K."/>
        </authorList>
    </citation>
    <scope>NUCLEOTIDE SEQUENCE</scope>
    <source>
        <strain evidence="6">MO-923</strain>
    </source>
</reference>
<name>A0AAV5AHB3_9AGAM</name>
<keyword evidence="4" id="KW-0812">Transmembrane</keyword>
<evidence type="ECO:0000256" key="1">
    <source>
        <dbReference type="ARBA" id="ARBA00022443"/>
    </source>
</evidence>
<proteinExistence type="predicted"/>
<comment type="caution">
    <text evidence="6">The sequence shown here is derived from an EMBL/GenBank/DDBJ whole genome shotgun (WGS) entry which is preliminary data.</text>
</comment>
<dbReference type="Gene3D" id="2.30.30.40">
    <property type="entry name" value="SH3 Domains"/>
    <property type="match status" value="1"/>
</dbReference>
<organism evidence="6 7">
    <name type="scientific">Clathrus columnatus</name>
    <dbReference type="NCBI Taxonomy" id="1419009"/>
    <lineage>
        <taxon>Eukaryota</taxon>
        <taxon>Fungi</taxon>
        <taxon>Dikarya</taxon>
        <taxon>Basidiomycota</taxon>
        <taxon>Agaricomycotina</taxon>
        <taxon>Agaricomycetes</taxon>
        <taxon>Phallomycetidae</taxon>
        <taxon>Phallales</taxon>
        <taxon>Clathraceae</taxon>
        <taxon>Clathrus</taxon>
    </lineage>
</organism>
<evidence type="ECO:0000256" key="4">
    <source>
        <dbReference type="SAM" id="Phobius"/>
    </source>
</evidence>
<evidence type="ECO:0000313" key="6">
    <source>
        <dbReference type="EMBL" id="GJJ12356.1"/>
    </source>
</evidence>
<dbReference type="InterPro" id="IPR001452">
    <property type="entry name" value="SH3_domain"/>
</dbReference>